<evidence type="ECO:0000256" key="2">
    <source>
        <dbReference type="ARBA" id="ARBA00004496"/>
    </source>
</evidence>
<keyword evidence="8" id="KW-1185">Reference proteome</keyword>
<dbReference type="InterPro" id="IPR036081">
    <property type="entry name" value="Translin_sf"/>
</dbReference>
<proteinExistence type="inferred from homology"/>
<dbReference type="InterPro" id="IPR002848">
    <property type="entry name" value="Translin_fam"/>
</dbReference>
<evidence type="ECO:0000256" key="5">
    <source>
        <dbReference type="ARBA" id="ARBA00023242"/>
    </source>
</evidence>
<keyword evidence="5" id="KW-0539">Nucleus</keyword>
<evidence type="ECO:0000256" key="6">
    <source>
        <dbReference type="SAM" id="MobiDB-lite"/>
    </source>
</evidence>
<evidence type="ECO:0000256" key="4">
    <source>
        <dbReference type="ARBA" id="ARBA00022490"/>
    </source>
</evidence>
<dbReference type="Pfam" id="PF01997">
    <property type="entry name" value="Translin"/>
    <property type="match status" value="1"/>
</dbReference>
<sequence>MAGTKRSWEGGLAQNPKSIDVTPQDSSVDTDTSSIQSIFTTFRGELDEHHDRRERVIKASRDITAQSKKIIFSLHRVRALNKPVPKNIMKDNHERLAQITTLFKSVVPDLAGINAHRYQWQISPGIQEYIEAATFQHYVETQQLMSLDDVTKSLPAGILVTEADYILGVFDLTGEMMRFAITTMAAGSVMNMSVDGAVAGSDEKDTGRAGILIDLQQLRAMFESINVPRGHSLNREFGKKLEVMQSSVEKVERAAYGLLVRGSERPGGWMPDLSGLAQVESY</sequence>
<dbReference type="Proteomes" id="UP000224080">
    <property type="component" value="Unassembled WGS sequence"/>
</dbReference>
<accession>A0A2B7WKA3</accession>
<comment type="similarity">
    <text evidence="3">Belongs to the translin family.</text>
</comment>
<name>A0A2B7WKA3_9EURO</name>
<evidence type="ECO:0000256" key="3">
    <source>
        <dbReference type="ARBA" id="ARBA00005902"/>
    </source>
</evidence>
<evidence type="ECO:0000256" key="1">
    <source>
        <dbReference type="ARBA" id="ARBA00004123"/>
    </source>
</evidence>
<comment type="subcellular location">
    <subcellularLocation>
        <location evidence="2">Cytoplasm</location>
    </subcellularLocation>
    <subcellularLocation>
        <location evidence="1">Nucleus</location>
    </subcellularLocation>
</comment>
<dbReference type="AlphaFoldDB" id="A0A2B7WKA3"/>
<dbReference type="CDD" id="cd14820">
    <property type="entry name" value="TRAX"/>
    <property type="match status" value="1"/>
</dbReference>
<dbReference type="SUPFAM" id="SSF74784">
    <property type="entry name" value="Translin"/>
    <property type="match status" value="1"/>
</dbReference>
<dbReference type="EMBL" id="PDNC01000157">
    <property type="protein sequence ID" value="PGG96960.1"/>
    <property type="molecule type" value="Genomic_DNA"/>
</dbReference>
<feature type="region of interest" description="Disordered" evidence="6">
    <location>
        <begin position="1"/>
        <end position="32"/>
    </location>
</feature>
<reference evidence="7 8" key="1">
    <citation type="submission" date="2017-10" db="EMBL/GenBank/DDBJ databases">
        <title>Comparative genomics in systemic dimorphic fungi from Ajellomycetaceae.</title>
        <authorList>
            <person name="Munoz J.F."/>
            <person name="Mcewen J.G."/>
            <person name="Clay O.K."/>
            <person name="Cuomo C.A."/>
        </authorList>
    </citation>
    <scope>NUCLEOTIDE SEQUENCE [LARGE SCALE GENOMIC DNA]</scope>
    <source>
        <strain evidence="7 8">UAMH130</strain>
    </source>
</reference>
<evidence type="ECO:0000313" key="7">
    <source>
        <dbReference type="EMBL" id="PGG96960.1"/>
    </source>
</evidence>
<dbReference type="GO" id="GO:0005737">
    <property type="term" value="C:cytoplasm"/>
    <property type="evidence" value="ECO:0007669"/>
    <property type="project" value="UniProtKB-SubCell"/>
</dbReference>
<evidence type="ECO:0008006" key="9">
    <source>
        <dbReference type="Google" id="ProtNLM"/>
    </source>
</evidence>
<gene>
    <name evidence="7" type="ORF">GX51_07565</name>
</gene>
<evidence type="ECO:0000313" key="8">
    <source>
        <dbReference type="Proteomes" id="UP000224080"/>
    </source>
</evidence>
<dbReference type="InterPro" id="IPR016069">
    <property type="entry name" value="Translin_C"/>
</dbReference>
<dbReference type="GO" id="GO:0005634">
    <property type="term" value="C:nucleus"/>
    <property type="evidence" value="ECO:0007669"/>
    <property type="project" value="UniProtKB-SubCell"/>
</dbReference>
<dbReference type="GO" id="GO:0043565">
    <property type="term" value="F:sequence-specific DNA binding"/>
    <property type="evidence" value="ECO:0007669"/>
    <property type="project" value="InterPro"/>
</dbReference>
<dbReference type="OrthoDB" id="31005at2759"/>
<dbReference type="Gene3D" id="1.20.58.190">
    <property type="entry name" value="Translin, domain 1"/>
    <property type="match status" value="1"/>
</dbReference>
<dbReference type="PANTHER" id="PTHR10741">
    <property type="entry name" value="TRANSLIN AND TRANSLIN ASSOCIATED PROTEIN X"/>
    <property type="match status" value="1"/>
</dbReference>
<protein>
    <recommendedName>
        <fullName evidence="9">Translin-associated factor TraX</fullName>
    </recommendedName>
</protein>
<dbReference type="Gene3D" id="1.20.58.200">
    <property type="entry name" value="Translin, domain 2"/>
    <property type="match status" value="1"/>
</dbReference>
<feature type="compositionally biased region" description="Polar residues" evidence="6">
    <location>
        <begin position="15"/>
        <end position="32"/>
    </location>
</feature>
<dbReference type="InterPro" id="IPR016068">
    <property type="entry name" value="Translin_N"/>
</dbReference>
<comment type="caution">
    <text evidence="7">The sequence shown here is derived from an EMBL/GenBank/DDBJ whole genome shotgun (WGS) entry which is preliminary data.</text>
</comment>
<keyword evidence="4" id="KW-0963">Cytoplasm</keyword>
<dbReference type="STRING" id="2060905.A0A2B7WKA3"/>
<organism evidence="7 8">
    <name type="scientific">Blastomyces parvus</name>
    <dbReference type="NCBI Taxonomy" id="2060905"/>
    <lineage>
        <taxon>Eukaryota</taxon>
        <taxon>Fungi</taxon>
        <taxon>Dikarya</taxon>
        <taxon>Ascomycota</taxon>
        <taxon>Pezizomycotina</taxon>
        <taxon>Eurotiomycetes</taxon>
        <taxon>Eurotiomycetidae</taxon>
        <taxon>Onygenales</taxon>
        <taxon>Ajellomycetaceae</taxon>
        <taxon>Blastomyces</taxon>
    </lineage>
</organism>